<dbReference type="PANTHER" id="PTHR47723:SF19">
    <property type="entry name" value="POLYNUCLEOTIDYL TRANSFERASE, RIBONUCLEASE H-LIKE SUPERFAMILY PROTEIN"/>
    <property type="match status" value="1"/>
</dbReference>
<evidence type="ECO:0008006" key="5">
    <source>
        <dbReference type="Google" id="ProtNLM"/>
    </source>
</evidence>
<dbReference type="InterPro" id="IPR053151">
    <property type="entry name" value="RNase_H-like"/>
</dbReference>
<feature type="region of interest" description="Disordered" evidence="1">
    <location>
        <begin position="109"/>
        <end position="130"/>
    </location>
</feature>
<proteinExistence type="predicted"/>
<keyword evidence="2" id="KW-0812">Transmembrane</keyword>
<evidence type="ECO:0000256" key="2">
    <source>
        <dbReference type="SAM" id="Phobius"/>
    </source>
</evidence>
<evidence type="ECO:0000256" key="1">
    <source>
        <dbReference type="SAM" id="MobiDB-lite"/>
    </source>
</evidence>
<comment type="caution">
    <text evidence="3">The sequence shown here is derived from an EMBL/GenBank/DDBJ whole genome shotgun (WGS) entry which is preliminary data.</text>
</comment>
<dbReference type="EMBL" id="JBBPBN010000035">
    <property type="protein sequence ID" value="KAK9002328.1"/>
    <property type="molecule type" value="Genomic_DNA"/>
</dbReference>
<protein>
    <recommendedName>
        <fullName evidence="5">RNase H type-1 domain-containing protein</fullName>
    </recommendedName>
</protein>
<dbReference type="PANTHER" id="PTHR47723">
    <property type="entry name" value="OS05G0353850 PROTEIN"/>
    <property type="match status" value="1"/>
</dbReference>
<organism evidence="3 4">
    <name type="scientific">Hibiscus sabdariffa</name>
    <name type="common">roselle</name>
    <dbReference type="NCBI Taxonomy" id="183260"/>
    <lineage>
        <taxon>Eukaryota</taxon>
        <taxon>Viridiplantae</taxon>
        <taxon>Streptophyta</taxon>
        <taxon>Embryophyta</taxon>
        <taxon>Tracheophyta</taxon>
        <taxon>Spermatophyta</taxon>
        <taxon>Magnoliopsida</taxon>
        <taxon>eudicotyledons</taxon>
        <taxon>Gunneridae</taxon>
        <taxon>Pentapetalae</taxon>
        <taxon>rosids</taxon>
        <taxon>malvids</taxon>
        <taxon>Malvales</taxon>
        <taxon>Malvaceae</taxon>
        <taxon>Malvoideae</taxon>
        <taxon>Hibiscus</taxon>
    </lineage>
</organism>
<feature type="transmembrane region" description="Helical" evidence="2">
    <location>
        <begin position="49"/>
        <end position="72"/>
    </location>
</feature>
<sequence>MVTSEGQWPWDRFHHLLPNDVLEYIVVVKAPGPHASSDTHGWSWEDSSVFTSFGIPDSLWALVFGSILWNLWGSRNRKIFDPDAIDGGNVLERCRRLAMEATRAIESKHLSHRSNSSVRQSSVRRNPPRSGVWKLNVDGARNLAYGSASCDGVIRDSHGTWIVGFSKYIDKCSTLEAEF</sequence>
<evidence type="ECO:0000313" key="4">
    <source>
        <dbReference type="Proteomes" id="UP001396334"/>
    </source>
</evidence>
<name>A0ABR2QNS3_9ROSI</name>
<dbReference type="Proteomes" id="UP001396334">
    <property type="component" value="Unassembled WGS sequence"/>
</dbReference>
<keyword evidence="4" id="KW-1185">Reference proteome</keyword>
<accession>A0ABR2QNS3</accession>
<reference evidence="3 4" key="1">
    <citation type="journal article" date="2024" name="G3 (Bethesda)">
        <title>Genome assembly of Hibiscus sabdariffa L. provides insights into metabolisms of medicinal natural products.</title>
        <authorList>
            <person name="Kim T."/>
        </authorList>
    </citation>
    <scope>NUCLEOTIDE SEQUENCE [LARGE SCALE GENOMIC DNA]</scope>
    <source>
        <strain evidence="3">TK-2024</strain>
        <tissue evidence="3">Old leaves</tissue>
    </source>
</reference>
<keyword evidence="2" id="KW-0472">Membrane</keyword>
<keyword evidence="2" id="KW-1133">Transmembrane helix</keyword>
<feature type="compositionally biased region" description="Low complexity" evidence="1">
    <location>
        <begin position="113"/>
        <end position="130"/>
    </location>
</feature>
<evidence type="ECO:0000313" key="3">
    <source>
        <dbReference type="EMBL" id="KAK9002328.1"/>
    </source>
</evidence>
<gene>
    <name evidence="3" type="ORF">V6N11_025012</name>
</gene>